<comment type="caution">
    <text evidence="2">The sequence shown here is derived from an EMBL/GenBank/DDBJ whole genome shotgun (WGS) entry which is preliminary data.</text>
</comment>
<dbReference type="InterPro" id="IPR039422">
    <property type="entry name" value="MarR/SlyA-like"/>
</dbReference>
<dbReference type="Pfam" id="PF12802">
    <property type="entry name" value="MarR_2"/>
    <property type="match status" value="1"/>
</dbReference>
<keyword evidence="3" id="KW-1185">Reference proteome</keyword>
<organism evidence="2 3">
    <name type="scientific">Phytomonospora endophytica</name>
    <dbReference type="NCBI Taxonomy" id="714109"/>
    <lineage>
        <taxon>Bacteria</taxon>
        <taxon>Bacillati</taxon>
        <taxon>Actinomycetota</taxon>
        <taxon>Actinomycetes</taxon>
        <taxon>Micromonosporales</taxon>
        <taxon>Micromonosporaceae</taxon>
        <taxon>Phytomonospora</taxon>
    </lineage>
</organism>
<dbReference type="SUPFAM" id="SSF46785">
    <property type="entry name" value="Winged helix' DNA-binding domain"/>
    <property type="match status" value="1"/>
</dbReference>
<dbReference type="PROSITE" id="PS50995">
    <property type="entry name" value="HTH_MARR_2"/>
    <property type="match status" value="1"/>
</dbReference>
<protein>
    <submittedName>
        <fullName evidence="2">DNA-binding MarR family transcriptional regulator</fullName>
    </submittedName>
</protein>
<proteinExistence type="predicted"/>
<dbReference type="Gene3D" id="1.10.10.10">
    <property type="entry name" value="Winged helix-like DNA-binding domain superfamily/Winged helix DNA-binding domain"/>
    <property type="match status" value="1"/>
</dbReference>
<reference evidence="2 3" key="1">
    <citation type="submission" date="2020-08" db="EMBL/GenBank/DDBJ databases">
        <title>Genomic Encyclopedia of Type Strains, Phase IV (KMG-IV): sequencing the most valuable type-strain genomes for metagenomic binning, comparative biology and taxonomic classification.</title>
        <authorList>
            <person name="Goeker M."/>
        </authorList>
    </citation>
    <scope>NUCLEOTIDE SEQUENCE [LARGE SCALE GENOMIC DNA]</scope>
    <source>
        <strain evidence="2 3">YIM 65646</strain>
    </source>
</reference>
<dbReference type="InterPro" id="IPR036390">
    <property type="entry name" value="WH_DNA-bd_sf"/>
</dbReference>
<dbReference type="SMART" id="SM00347">
    <property type="entry name" value="HTH_MARR"/>
    <property type="match status" value="1"/>
</dbReference>
<dbReference type="RefSeq" id="WP_184787145.1">
    <property type="nucleotide sequence ID" value="NZ_BONT01000045.1"/>
</dbReference>
<evidence type="ECO:0000313" key="3">
    <source>
        <dbReference type="Proteomes" id="UP000548476"/>
    </source>
</evidence>
<dbReference type="GO" id="GO:0003700">
    <property type="term" value="F:DNA-binding transcription factor activity"/>
    <property type="evidence" value="ECO:0007669"/>
    <property type="project" value="InterPro"/>
</dbReference>
<dbReference type="EMBL" id="JACHGT010000004">
    <property type="protein sequence ID" value="MBB6034269.1"/>
    <property type="molecule type" value="Genomic_DNA"/>
</dbReference>
<dbReference type="InterPro" id="IPR036388">
    <property type="entry name" value="WH-like_DNA-bd_sf"/>
</dbReference>
<evidence type="ECO:0000259" key="1">
    <source>
        <dbReference type="PROSITE" id="PS50995"/>
    </source>
</evidence>
<dbReference type="PANTHER" id="PTHR33164:SF95">
    <property type="entry name" value="TRANSCRIPTIONAL REGULATOR"/>
    <property type="match status" value="1"/>
</dbReference>
<evidence type="ECO:0000313" key="2">
    <source>
        <dbReference type="EMBL" id="MBB6034269.1"/>
    </source>
</evidence>
<dbReference type="GO" id="GO:0006950">
    <property type="term" value="P:response to stress"/>
    <property type="evidence" value="ECO:0007669"/>
    <property type="project" value="TreeGrafter"/>
</dbReference>
<sequence>MDSTDDTPPASLRRLSSWLVSQTAAQAQRIINERLATAGARRYHYSVLSALAEYGAMSQAALGRHCHLDRSDVAALVAELGGQGRIDREPDPADRRRNIVTITAAGERFLAELAALVAEGQDELLAPLDAGEREQLSGLLGRVVTHHAEQRGYGW</sequence>
<dbReference type="PRINTS" id="PR00598">
    <property type="entry name" value="HTHMARR"/>
</dbReference>
<gene>
    <name evidence="2" type="ORF">HNR73_002119</name>
</gene>
<accession>A0A841FNV4</accession>
<feature type="domain" description="HTH marR-type" evidence="1">
    <location>
        <begin position="1"/>
        <end position="145"/>
    </location>
</feature>
<dbReference type="AlphaFoldDB" id="A0A841FNV4"/>
<dbReference type="Proteomes" id="UP000548476">
    <property type="component" value="Unassembled WGS sequence"/>
</dbReference>
<keyword evidence="2" id="KW-0238">DNA-binding</keyword>
<dbReference type="PANTHER" id="PTHR33164">
    <property type="entry name" value="TRANSCRIPTIONAL REGULATOR, MARR FAMILY"/>
    <property type="match status" value="1"/>
</dbReference>
<dbReference type="InterPro" id="IPR000835">
    <property type="entry name" value="HTH_MarR-typ"/>
</dbReference>
<name>A0A841FNV4_9ACTN</name>
<dbReference type="GO" id="GO:0003677">
    <property type="term" value="F:DNA binding"/>
    <property type="evidence" value="ECO:0007669"/>
    <property type="project" value="UniProtKB-KW"/>
</dbReference>